<evidence type="ECO:0000256" key="1">
    <source>
        <dbReference type="SAM" id="MobiDB-lite"/>
    </source>
</evidence>
<evidence type="ECO:0000313" key="3">
    <source>
        <dbReference type="EMBL" id="CAA9477536.1"/>
    </source>
</evidence>
<feature type="domain" description="PLD phosphodiesterase" evidence="2">
    <location>
        <begin position="371"/>
        <end position="398"/>
    </location>
</feature>
<feature type="domain" description="PLD phosphodiesterase" evidence="2">
    <location>
        <begin position="193"/>
        <end position="220"/>
    </location>
</feature>
<sequence>MTGPLTVARAGPRSSVARHGARLQRRLRPPPRRVARYAWPAAVAAVFGARYASESLRHRREDGEGYELKCDQLDVGDHAFMRAAEALTGAPISAGNTVELHVNGDAIFPAFTEAIESARRTITLTTYVFWKGEIAKEIAGLLCSRARAGVHVSVLLDFVGSVKMDRSVVREMREAGVEVALFRPPRPYALSRMNNRTHRKLLVIDGERGMIGGVGIADEWTGNGEDPDHWRDTHVTVRGPAVRGLQGAFAENWLEATGCALVGPEHLPDLQPVADGGPMQVVRSSAGVGDTNVEALYFLAIACARQTLDLTAAYFAPRPAFIDALEKAAERGTRIRVLVPGANIDKPFVRMAGREAYSRLLDAGVCLYEYTPTMLHAKTMVVDGVWSTVGSVNFDNRSFQLQDEATLCVQSADFAGELTRQFEEDLANANAIEPGRWRGRPLHHRLQEQALSLVRREI</sequence>
<evidence type="ECO:0000259" key="2">
    <source>
        <dbReference type="PROSITE" id="PS50035"/>
    </source>
</evidence>
<dbReference type="EMBL" id="CADCVR010000017">
    <property type="protein sequence ID" value="CAA9477536.1"/>
    <property type="molecule type" value="Genomic_DNA"/>
</dbReference>
<dbReference type="Gene3D" id="3.30.870.10">
    <property type="entry name" value="Endonuclease Chain A"/>
    <property type="match status" value="2"/>
</dbReference>
<dbReference type="PANTHER" id="PTHR21248">
    <property type="entry name" value="CARDIOLIPIN SYNTHASE"/>
    <property type="match status" value="1"/>
</dbReference>
<feature type="region of interest" description="Disordered" evidence="1">
    <location>
        <begin position="1"/>
        <end position="27"/>
    </location>
</feature>
<organism evidence="3">
    <name type="scientific">uncultured Solirubrobacteraceae bacterium</name>
    <dbReference type="NCBI Taxonomy" id="1162706"/>
    <lineage>
        <taxon>Bacteria</taxon>
        <taxon>Bacillati</taxon>
        <taxon>Actinomycetota</taxon>
        <taxon>Thermoleophilia</taxon>
        <taxon>Solirubrobacterales</taxon>
        <taxon>Solirubrobacteraceae</taxon>
        <taxon>environmental samples</taxon>
    </lineage>
</organism>
<dbReference type="InterPro" id="IPR001736">
    <property type="entry name" value="PLipase_D/transphosphatidylase"/>
</dbReference>
<accession>A0A6J4RRU6</accession>
<dbReference type="InterPro" id="IPR025202">
    <property type="entry name" value="PLD-like_dom"/>
</dbReference>
<dbReference type="GO" id="GO:0030572">
    <property type="term" value="F:phosphatidyltransferase activity"/>
    <property type="evidence" value="ECO:0007669"/>
    <property type="project" value="UniProtKB-ARBA"/>
</dbReference>
<dbReference type="GO" id="GO:0032049">
    <property type="term" value="P:cardiolipin biosynthetic process"/>
    <property type="evidence" value="ECO:0007669"/>
    <property type="project" value="UniProtKB-ARBA"/>
</dbReference>
<name>A0A6J4RRU6_9ACTN</name>
<proteinExistence type="predicted"/>
<reference evidence="3" key="1">
    <citation type="submission" date="2020-02" db="EMBL/GenBank/DDBJ databases">
        <authorList>
            <person name="Meier V. D."/>
        </authorList>
    </citation>
    <scope>NUCLEOTIDE SEQUENCE</scope>
    <source>
        <strain evidence="3">AVDCRST_MAG53</strain>
    </source>
</reference>
<dbReference type="CDD" id="cd09110">
    <property type="entry name" value="PLDc_CLS_1"/>
    <property type="match status" value="1"/>
</dbReference>
<protein>
    <submittedName>
        <fullName evidence="3">Cardiolipin synthetase</fullName>
        <ecNumber evidence="3">2.7.8.-</ecNumber>
    </submittedName>
</protein>
<dbReference type="PANTHER" id="PTHR21248:SF22">
    <property type="entry name" value="PHOSPHOLIPASE D"/>
    <property type="match status" value="1"/>
</dbReference>
<dbReference type="EC" id="2.7.8.-" evidence="3"/>
<gene>
    <name evidence="3" type="ORF">AVDCRST_MAG53-422</name>
</gene>
<keyword evidence="3" id="KW-0808">Transferase</keyword>
<dbReference type="Pfam" id="PF13091">
    <property type="entry name" value="PLDc_2"/>
    <property type="match status" value="2"/>
</dbReference>
<dbReference type="SMART" id="SM00155">
    <property type="entry name" value="PLDc"/>
    <property type="match status" value="2"/>
</dbReference>
<dbReference type="PROSITE" id="PS50035">
    <property type="entry name" value="PLD"/>
    <property type="match status" value="2"/>
</dbReference>
<dbReference type="SUPFAM" id="SSF56024">
    <property type="entry name" value="Phospholipase D/nuclease"/>
    <property type="match status" value="2"/>
</dbReference>
<dbReference type="CDD" id="cd09159">
    <property type="entry name" value="PLDc_ybhO_like_2"/>
    <property type="match status" value="1"/>
</dbReference>
<dbReference type="AlphaFoldDB" id="A0A6J4RRU6"/>